<dbReference type="InterPro" id="IPR000073">
    <property type="entry name" value="AB_hydrolase_1"/>
</dbReference>
<evidence type="ECO:0000259" key="1">
    <source>
        <dbReference type="Pfam" id="PF12697"/>
    </source>
</evidence>
<dbReference type="Proteomes" id="UP000024284">
    <property type="component" value="Unassembled WGS sequence"/>
</dbReference>
<dbReference type="InterPro" id="IPR050266">
    <property type="entry name" value="AB_hydrolase_sf"/>
</dbReference>
<dbReference type="Gene3D" id="3.40.50.1820">
    <property type="entry name" value="alpha/beta hydrolase"/>
    <property type="match status" value="1"/>
</dbReference>
<accession>A0A086P4L6</accession>
<dbReference type="GO" id="GO:0046464">
    <property type="term" value="P:acylglycerol catabolic process"/>
    <property type="evidence" value="ECO:0007669"/>
    <property type="project" value="TreeGrafter"/>
</dbReference>
<feature type="domain" description="AB hydrolase-1" evidence="1">
    <location>
        <begin position="46"/>
        <end position="300"/>
    </location>
</feature>
<sequence>MRVKSSSPASLSARSSAIAPPVRRSFLNARMPLSYSEWPNQNAPVIILIHGSRDHSRSWDALATALHPAHHVIAPDLRGHGDSAWSQDGRYDFAAYLSDLSVLARELGLGPHRQAVLIGHSLGAHIALRFCAVYPDMVRRVVAIEAVGAPPEILARRSGQPIAQAIRDWLEERHVASQGTHRDFPVVSDAIERMRTRHAFLTPGQAEHLTRHGLRQVGNSGWQWKHDPYLAVWPFPDITPDEAQALWRRISCPTLLIYGDLSWPSPTPADLLRQIPDVREVRLANSGHWPHHDAFDACCAAIETFLSG</sequence>
<dbReference type="AlphaFoldDB" id="A0A086P4L6"/>
<dbReference type="GO" id="GO:0016020">
    <property type="term" value="C:membrane"/>
    <property type="evidence" value="ECO:0007669"/>
    <property type="project" value="TreeGrafter"/>
</dbReference>
<dbReference type="PATRIC" id="fig|1219045.3.peg.3976"/>
<dbReference type="InterPro" id="IPR029058">
    <property type="entry name" value="AB_hydrolase_fold"/>
</dbReference>
<evidence type="ECO:0000313" key="3">
    <source>
        <dbReference type="Proteomes" id="UP000024284"/>
    </source>
</evidence>
<dbReference type="EMBL" id="JFZA02000062">
    <property type="protein sequence ID" value="KFG88334.1"/>
    <property type="molecule type" value="Genomic_DNA"/>
</dbReference>
<name>A0A086P4L6_SPHHM</name>
<dbReference type="RefSeq" id="WP_081570553.1">
    <property type="nucleotide sequence ID" value="NZ_BCZD01000016.1"/>
</dbReference>
<gene>
    <name evidence="2" type="ORF">BV98_003917</name>
</gene>
<proteinExistence type="predicted"/>
<comment type="caution">
    <text evidence="2">The sequence shown here is derived from an EMBL/GenBank/DDBJ whole genome shotgun (WGS) entry which is preliminary data.</text>
</comment>
<keyword evidence="2" id="KW-0378">Hydrolase</keyword>
<dbReference type="STRING" id="76947.GCA_002080435_03841"/>
<protein>
    <submittedName>
        <fullName evidence="2">Alpha/beta hydrolase</fullName>
    </submittedName>
</protein>
<reference evidence="2" key="1">
    <citation type="submission" date="2014-08" db="EMBL/GenBank/DDBJ databases">
        <title>Draft genome sequences of Sphingobium herbicidovorans.</title>
        <authorList>
            <person name="Gan H.M."/>
            <person name="Gan H.Y."/>
            <person name="Savka M.A."/>
        </authorList>
    </citation>
    <scope>NUCLEOTIDE SEQUENCE [LARGE SCALE GENOMIC DNA]</scope>
    <source>
        <strain evidence="2">NBRC 16415</strain>
    </source>
</reference>
<dbReference type="OrthoDB" id="9808398at2"/>
<evidence type="ECO:0000313" key="2">
    <source>
        <dbReference type="EMBL" id="KFG88334.1"/>
    </source>
</evidence>
<dbReference type="eggNOG" id="COG2267">
    <property type="taxonomic scope" value="Bacteria"/>
</dbReference>
<dbReference type="GO" id="GO:0047372">
    <property type="term" value="F:monoacylglycerol lipase activity"/>
    <property type="evidence" value="ECO:0007669"/>
    <property type="project" value="TreeGrafter"/>
</dbReference>
<dbReference type="SUPFAM" id="SSF53474">
    <property type="entry name" value="alpha/beta-Hydrolases"/>
    <property type="match status" value="1"/>
</dbReference>
<organism evidence="2 3">
    <name type="scientific">Sphingobium herbicidovorans (strain ATCC 700291 / DSM 11019 / CCUG 56400 / KCTC 2939 / LMG 18315 / NBRC 16415 / MH)</name>
    <name type="common">Sphingomonas herbicidovorans</name>
    <dbReference type="NCBI Taxonomy" id="1219045"/>
    <lineage>
        <taxon>Bacteria</taxon>
        <taxon>Pseudomonadati</taxon>
        <taxon>Pseudomonadota</taxon>
        <taxon>Alphaproteobacteria</taxon>
        <taxon>Sphingomonadales</taxon>
        <taxon>Sphingomonadaceae</taxon>
        <taxon>Sphingobium</taxon>
    </lineage>
</organism>
<keyword evidence="3" id="KW-1185">Reference proteome</keyword>
<dbReference type="PANTHER" id="PTHR43798">
    <property type="entry name" value="MONOACYLGLYCEROL LIPASE"/>
    <property type="match status" value="1"/>
</dbReference>
<dbReference type="PRINTS" id="PR00111">
    <property type="entry name" value="ABHYDROLASE"/>
</dbReference>
<dbReference type="PANTHER" id="PTHR43798:SF33">
    <property type="entry name" value="HYDROLASE, PUTATIVE (AFU_ORTHOLOGUE AFUA_2G14860)-RELATED"/>
    <property type="match status" value="1"/>
</dbReference>
<dbReference type="Pfam" id="PF12697">
    <property type="entry name" value="Abhydrolase_6"/>
    <property type="match status" value="1"/>
</dbReference>